<gene>
    <name evidence="1" type="ORF">M378DRAFT_155664</name>
</gene>
<evidence type="ECO:0008006" key="3">
    <source>
        <dbReference type="Google" id="ProtNLM"/>
    </source>
</evidence>
<accession>A0A0C2XNJ2</accession>
<evidence type="ECO:0000313" key="1">
    <source>
        <dbReference type="EMBL" id="KIL70728.1"/>
    </source>
</evidence>
<dbReference type="STRING" id="946122.A0A0C2XNJ2"/>
<name>A0A0C2XNJ2_AMAMK</name>
<dbReference type="OrthoDB" id="3362817at2759"/>
<dbReference type="HOGENOM" id="CLU_026388_0_0_1"/>
<dbReference type="InParanoid" id="A0A0C2XNJ2"/>
<proteinExistence type="predicted"/>
<keyword evidence="2" id="KW-1185">Reference proteome</keyword>
<dbReference type="AlphaFoldDB" id="A0A0C2XNJ2"/>
<protein>
    <recommendedName>
        <fullName evidence="3">K Homology domain-containing protein</fullName>
    </recommendedName>
</protein>
<dbReference type="EMBL" id="KN818223">
    <property type="protein sequence ID" value="KIL70728.1"/>
    <property type="molecule type" value="Genomic_DNA"/>
</dbReference>
<dbReference type="Proteomes" id="UP000054549">
    <property type="component" value="Unassembled WGS sequence"/>
</dbReference>
<reference evidence="1 2" key="1">
    <citation type="submission" date="2014-04" db="EMBL/GenBank/DDBJ databases">
        <title>Evolutionary Origins and Diversification of the Mycorrhizal Mutualists.</title>
        <authorList>
            <consortium name="DOE Joint Genome Institute"/>
            <consortium name="Mycorrhizal Genomics Consortium"/>
            <person name="Kohler A."/>
            <person name="Kuo A."/>
            <person name="Nagy L.G."/>
            <person name="Floudas D."/>
            <person name="Copeland A."/>
            <person name="Barry K.W."/>
            <person name="Cichocki N."/>
            <person name="Veneault-Fourrey C."/>
            <person name="LaButti K."/>
            <person name="Lindquist E.A."/>
            <person name="Lipzen A."/>
            <person name="Lundell T."/>
            <person name="Morin E."/>
            <person name="Murat C."/>
            <person name="Riley R."/>
            <person name="Ohm R."/>
            <person name="Sun H."/>
            <person name="Tunlid A."/>
            <person name="Henrissat B."/>
            <person name="Grigoriev I.V."/>
            <person name="Hibbett D.S."/>
            <person name="Martin F."/>
        </authorList>
    </citation>
    <scope>NUCLEOTIDE SEQUENCE [LARGE SCALE GENOMIC DNA]</scope>
    <source>
        <strain evidence="1 2">Koide BX008</strain>
    </source>
</reference>
<organism evidence="1 2">
    <name type="scientific">Amanita muscaria (strain Koide BX008)</name>
    <dbReference type="NCBI Taxonomy" id="946122"/>
    <lineage>
        <taxon>Eukaryota</taxon>
        <taxon>Fungi</taxon>
        <taxon>Dikarya</taxon>
        <taxon>Basidiomycota</taxon>
        <taxon>Agaricomycotina</taxon>
        <taxon>Agaricomycetes</taxon>
        <taxon>Agaricomycetidae</taxon>
        <taxon>Agaricales</taxon>
        <taxon>Pluteineae</taxon>
        <taxon>Amanitaceae</taxon>
        <taxon>Amanita</taxon>
    </lineage>
</organism>
<evidence type="ECO:0000313" key="2">
    <source>
        <dbReference type="Proteomes" id="UP000054549"/>
    </source>
</evidence>
<sequence length="691" mass="77833">MSLILRHSFERALCHCSSRCAIRPNAYSDLYPFWKTISFSSLVLKEPCPGTNKADKAPCPNVLERNKLQEYLTLVASSNELTAEDIECHKPAKHAPPGTAQYEHDYEKLVKTLSRSFTVKQLKDGHRLFGLELPRKRTKRELAISIIERQWRWPSLSESLKQRRDRTEVISQSFALSKREAFLLLGKDGSNLHKLSSKYDVQTSFVPNPLSLTVQGTRGQVGKVVRYMNAFKLDISADVLELPTNQDVSLELCQRVSRSSGALVESQESGTFQISYNTKDDRARHIAKALLMQGAYEPLRQSPLLTCISKDNPLPLSMSISESSHGFSLYPFTLPRPLPWLVSNARMSRARDVGGWFDHNAMKKPTLLSRDNLTVDISGQVDDIRKRVSAVITDALESEKVSDVAVQASFGHFLLPSPSTSFNTLTSPVAGGVPLADLLNRIKESDKQPRFIPSMPKQLLDSRPTSQRLIHRLVYHAIVSQSAGCADHPRLDYITLEFSHVMPTASQGPWEEDDLIERDDALREGEPLKISEHNCWRGTKFHCDLMLPERAKDLRFTISGGFPMPNLQWPQELRGYKESLAELSISSLEASRGALPLTLFYKEATFVLRSSVLVRQSNDQLLNTEGGSLFPSVVSESILDLNSNQRYITCKLICDDPLSDQSWRNLMLACDWLTAHEKLDLQYNTHQLAQA</sequence>